<evidence type="ECO:0000313" key="2">
    <source>
        <dbReference type="Proteomes" id="UP000217790"/>
    </source>
</evidence>
<dbReference type="AlphaFoldDB" id="A0A2H3D3G8"/>
<dbReference type="InterPro" id="IPR036396">
    <property type="entry name" value="Cyt_P450_sf"/>
</dbReference>
<organism evidence="1 2">
    <name type="scientific">Armillaria gallica</name>
    <name type="common">Bulbous honey fungus</name>
    <name type="synonym">Armillaria bulbosa</name>
    <dbReference type="NCBI Taxonomy" id="47427"/>
    <lineage>
        <taxon>Eukaryota</taxon>
        <taxon>Fungi</taxon>
        <taxon>Dikarya</taxon>
        <taxon>Basidiomycota</taxon>
        <taxon>Agaricomycotina</taxon>
        <taxon>Agaricomycetes</taxon>
        <taxon>Agaricomycetidae</taxon>
        <taxon>Agaricales</taxon>
        <taxon>Marasmiineae</taxon>
        <taxon>Physalacriaceae</taxon>
        <taxon>Armillaria</taxon>
    </lineage>
</organism>
<dbReference type="GO" id="GO:0005506">
    <property type="term" value="F:iron ion binding"/>
    <property type="evidence" value="ECO:0007669"/>
    <property type="project" value="InterPro"/>
</dbReference>
<dbReference type="STRING" id="47427.A0A2H3D3G8"/>
<dbReference type="SUPFAM" id="SSF48264">
    <property type="entry name" value="Cytochrome P450"/>
    <property type="match status" value="1"/>
</dbReference>
<dbReference type="GO" id="GO:0016705">
    <property type="term" value="F:oxidoreductase activity, acting on paired donors, with incorporation or reduction of molecular oxygen"/>
    <property type="evidence" value="ECO:0007669"/>
    <property type="project" value="InterPro"/>
</dbReference>
<sequence length="242" mass="27331">MLLRRFQFLNYFPIAAIQGQGSAKHIIHIWLLTGIIGWSCERSQTLGNEGKYRDQKDLLTRLLLVASGEGISVSEFVSGFESTTTTVGFSCRLHEELAPFGRESTYDDLQNKVPYLKAVLKETYTLGSPYMERVATKADIIPLHQPIQLANGQVSYSIWGDADAFCPERWLEPLPPQEKLHSGWGKCSRLVIMSSFMNSFIFEDPNATMRLEISLSLQAWVHHGPDDCDRNELPIILVPTEN</sequence>
<evidence type="ECO:0000313" key="1">
    <source>
        <dbReference type="EMBL" id="PBK83577.1"/>
    </source>
</evidence>
<evidence type="ECO:0008006" key="3">
    <source>
        <dbReference type="Google" id="ProtNLM"/>
    </source>
</evidence>
<gene>
    <name evidence="1" type="ORF">ARMGADRAFT_1018980</name>
</gene>
<dbReference type="InParanoid" id="A0A2H3D3G8"/>
<reference evidence="2" key="1">
    <citation type="journal article" date="2017" name="Nat. Ecol. Evol.">
        <title>Genome expansion and lineage-specific genetic innovations in the forest pathogenic fungi Armillaria.</title>
        <authorList>
            <person name="Sipos G."/>
            <person name="Prasanna A.N."/>
            <person name="Walter M.C."/>
            <person name="O'Connor E."/>
            <person name="Balint B."/>
            <person name="Krizsan K."/>
            <person name="Kiss B."/>
            <person name="Hess J."/>
            <person name="Varga T."/>
            <person name="Slot J."/>
            <person name="Riley R."/>
            <person name="Boka B."/>
            <person name="Rigling D."/>
            <person name="Barry K."/>
            <person name="Lee J."/>
            <person name="Mihaltcheva S."/>
            <person name="LaButti K."/>
            <person name="Lipzen A."/>
            <person name="Waldron R."/>
            <person name="Moloney N.M."/>
            <person name="Sperisen C."/>
            <person name="Kredics L."/>
            <person name="Vagvoelgyi C."/>
            <person name="Patrignani A."/>
            <person name="Fitzpatrick D."/>
            <person name="Nagy I."/>
            <person name="Doyle S."/>
            <person name="Anderson J.B."/>
            <person name="Grigoriev I.V."/>
            <person name="Gueldener U."/>
            <person name="Muensterkoetter M."/>
            <person name="Nagy L.G."/>
        </authorList>
    </citation>
    <scope>NUCLEOTIDE SEQUENCE [LARGE SCALE GENOMIC DNA]</scope>
    <source>
        <strain evidence="2">Ar21-2</strain>
    </source>
</reference>
<proteinExistence type="predicted"/>
<protein>
    <recommendedName>
        <fullName evidence="3">Cytochrome P450</fullName>
    </recommendedName>
</protein>
<keyword evidence="2" id="KW-1185">Reference proteome</keyword>
<dbReference type="GO" id="GO:0020037">
    <property type="term" value="F:heme binding"/>
    <property type="evidence" value="ECO:0007669"/>
    <property type="project" value="InterPro"/>
</dbReference>
<dbReference type="EMBL" id="KZ293705">
    <property type="protein sequence ID" value="PBK83577.1"/>
    <property type="molecule type" value="Genomic_DNA"/>
</dbReference>
<dbReference type="Proteomes" id="UP000217790">
    <property type="component" value="Unassembled WGS sequence"/>
</dbReference>
<dbReference type="OrthoDB" id="1470350at2759"/>
<dbReference type="GO" id="GO:0004497">
    <property type="term" value="F:monooxygenase activity"/>
    <property type="evidence" value="ECO:0007669"/>
    <property type="project" value="InterPro"/>
</dbReference>
<name>A0A2H3D3G8_ARMGA</name>
<accession>A0A2H3D3G8</accession>
<dbReference type="Gene3D" id="1.10.630.10">
    <property type="entry name" value="Cytochrome P450"/>
    <property type="match status" value="1"/>
</dbReference>